<name>A0AAD8WUF6_LOLMU</name>
<feature type="domain" description="GAG-pre-integrase" evidence="1">
    <location>
        <begin position="9"/>
        <end position="73"/>
    </location>
</feature>
<proteinExistence type="predicted"/>
<dbReference type="Proteomes" id="UP001231189">
    <property type="component" value="Unassembled WGS sequence"/>
</dbReference>
<dbReference type="AlphaFoldDB" id="A0AAD8WUF6"/>
<evidence type="ECO:0000313" key="2">
    <source>
        <dbReference type="EMBL" id="KAK1681075.1"/>
    </source>
</evidence>
<dbReference type="InterPro" id="IPR025724">
    <property type="entry name" value="GAG-pre-integrase_dom"/>
</dbReference>
<reference evidence="2" key="1">
    <citation type="submission" date="2023-07" db="EMBL/GenBank/DDBJ databases">
        <title>A chromosome-level genome assembly of Lolium multiflorum.</title>
        <authorList>
            <person name="Chen Y."/>
            <person name="Copetti D."/>
            <person name="Kolliker R."/>
            <person name="Studer B."/>
        </authorList>
    </citation>
    <scope>NUCLEOTIDE SEQUENCE</scope>
    <source>
        <strain evidence="2">02402/16</strain>
        <tissue evidence="2">Leaf</tissue>
    </source>
</reference>
<comment type="caution">
    <text evidence="2">The sequence shown here is derived from an EMBL/GenBank/DDBJ whole genome shotgun (WGS) entry which is preliminary data.</text>
</comment>
<accession>A0AAD8WUF6</accession>
<evidence type="ECO:0000259" key="1">
    <source>
        <dbReference type="Pfam" id="PF13976"/>
    </source>
</evidence>
<organism evidence="2 3">
    <name type="scientific">Lolium multiflorum</name>
    <name type="common">Italian ryegrass</name>
    <name type="synonym">Lolium perenne subsp. multiflorum</name>
    <dbReference type="NCBI Taxonomy" id="4521"/>
    <lineage>
        <taxon>Eukaryota</taxon>
        <taxon>Viridiplantae</taxon>
        <taxon>Streptophyta</taxon>
        <taxon>Embryophyta</taxon>
        <taxon>Tracheophyta</taxon>
        <taxon>Spermatophyta</taxon>
        <taxon>Magnoliopsida</taxon>
        <taxon>Liliopsida</taxon>
        <taxon>Poales</taxon>
        <taxon>Poaceae</taxon>
        <taxon>BOP clade</taxon>
        <taxon>Pooideae</taxon>
        <taxon>Poodae</taxon>
        <taxon>Poeae</taxon>
        <taxon>Poeae Chloroplast Group 2 (Poeae type)</taxon>
        <taxon>Loliodinae</taxon>
        <taxon>Loliinae</taxon>
        <taxon>Lolium</taxon>
    </lineage>
</organism>
<keyword evidence="3" id="KW-1185">Reference proteome</keyword>
<dbReference type="EMBL" id="JAUUTY010000002">
    <property type="protein sequence ID" value="KAK1681075.1"/>
    <property type="molecule type" value="Genomic_DNA"/>
</dbReference>
<protein>
    <recommendedName>
        <fullName evidence="1">GAG-pre-integrase domain-containing protein</fullName>
    </recommendedName>
</protein>
<gene>
    <name evidence="2" type="ORF">QYE76_041923</name>
</gene>
<dbReference type="Pfam" id="PF13976">
    <property type="entry name" value="gag_pre-integrs"/>
    <property type="match status" value="1"/>
</dbReference>
<sequence>MIGDMNSAKLYVLRGSTLSGIAAAVIPDEPGKTNLWHMRLGHMSEHGMAELHRRDLLDGCNLSKFEFCEHCIFDVTDAVDFSDNSDDEQQRISVQVEHVEEKENDVAENDNTVVQHSPPVLQQTNSSIVADRPRRNKGPRPRLIEECNLVHHALSCAEQVEHDTEPATYTEALHPLTA</sequence>
<evidence type="ECO:0000313" key="3">
    <source>
        <dbReference type="Proteomes" id="UP001231189"/>
    </source>
</evidence>